<keyword evidence="1" id="KW-0472">Membrane</keyword>
<keyword evidence="3" id="KW-1185">Reference proteome</keyword>
<name>A0ABY4VGD9_9GAMM</name>
<feature type="transmembrane region" description="Helical" evidence="1">
    <location>
        <begin position="92"/>
        <end position="112"/>
    </location>
</feature>
<dbReference type="RefSeq" id="WP_252085657.1">
    <property type="nucleotide sequence ID" value="NZ_CP092418.1"/>
</dbReference>
<keyword evidence="1" id="KW-1133">Transmembrane helix</keyword>
<evidence type="ECO:0008006" key="4">
    <source>
        <dbReference type="Google" id="ProtNLM"/>
    </source>
</evidence>
<dbReference type="EMBL" id="CP092418">
    <property type="protein sequence ID" value="USD23311.1"/>
    <property type="molecule type" value="Genomic_DNA"/>
</dbReference>
<keyword evidence="1" id="KW-0812">Transmembrane</keyword>
<feature type="transmembrane region" description="Helical" evidence="1">
    <location>
        <begin position="6"/>
        <end position="24"/>
    </location>
</feature>
<sequence>MSLEVIVISFIVSFFAGIAGIKYIRFREDQIRKKIEEIDSHQEFVEKLSKGNTKLLRSSLTLIFICFFLLFIVVALLLMIHFFNPPLLLRSIIYGLCLGGLGTGAGVCFYFARAIIQSNDLRSTKAKLHEKREKLESKIT</sequence>
<protein>
    <recommendedName>
        <fullName evidence="4">DUF2721 domain-containing protein</fullName>
    </recommendedName>
</protein>
<evidence type="ECO:0000256" key="1">
    <source>
        <dbReference type="SAM" id="Phobius"/>
    </source>
</evidence>
<reference evidence="2" key="1">
    <citation type="submission" date="2022-02" db="EMBL/GenBank/DDBJ databases">
        <title>Coral-associated bacteria.</title>
        <authorList>
            <person name="Tang K."/>
            <person name="Wang X."/>
        </authorList>
    </citation>
    <scope>NUCLEOTIDE SEQUENCE</scope>
    <source>
        <strain evidence="2">SCSIO 43006</strain>
    </source>
</reference>
<gene>
    <name evidence="2" type="ORF">MJO52_09295</name>
</gene>
<dbReference type="Proteomes" id="UP001055658">
    <property type="component" value="Chromosome"/>
</dbReference>
<feature type="transmembrane region" description="Helical" evidence="1">
    <location>
        <begin position="60"/>
        <end position="80"/>
    </location>
</feature>
<evidence type="ECO:0000313" key="3">
    <source>
        <dbReference type="Proteomes" id="UP001055658"/>
    </source>
</evidence>
<proteinExistence type="predicted"/>
<organism evidence="2 3">
    <name type="scientific">Microbulbifer variabilis</name>
    <dbReference type="NCBI Taxonomy" id="266805"/>
    <lineage>
        <taxon>Bacteria</taxon>
        <taxon>Pseudomonadati</taxon>
        <taxon>Pseudomonadota</taxon>
        <taxon>Gammaproteobacteria</taxon>
        <taxon>Cellvibrionales</taxon>
        <taxon>Microbulbiferaceae</taxon>
        <taxon>Microbulbifer</taxon>
    </lineage>
</organism>
<evidence type="ECO:0000313" key="2">
    <source>
        <dbReference type="EMBL" id="USD23311.1"/>
    </source>
</evidence>
<accession>A0ABY4VGD9</accession>